<feature type="coiled-coil region" evidence="2">
    <location>
        <begin position="170"/>
        <end position="230"/>
    </location>
</feature>
<dbReference type="Proteomes" id="UP000472265">
    <property type="component" value="Chromosome 15"/>
</dbReference>
<sequence length="585" mass="65614">MSEAANNCSVSSGEKDRHSTPDILMSDSDDMFFQSLYEFMEHEKQFLQCPAEGPDELRYIIYRSAFNKVISRATAYKRLLLTIKTGYDDVIRELQRREDEVRTAQRTLAALTSHPKSLMACQRRAGQLSERISVLQRETSDVQEEMKRQKSCREQSTWIPGVTVSDSEDADALDQHLKHLEAQRDALMDKKSHCVSLEIEAELDRKLQDAEQHRDELSAENHQLNVLNERLRFVSERLCSWEDEKLQVPLEELLSFTLENIRQISVTIDDIHSLDAELFEDDEPTGVNQSDLLTHYLDRFTDLFESARYEDAALIAARCPQGVLRNLDTSDVFRGVKGPPGSVPPLLLFFQALLMTVPVGGELSADLSLQLISCFLQHGATQLVSHAVTHNKLAFTEQLGDALTEHAQKNSEVADLCLALATVAYEACRLDRKTALSMCRRGLIHSAAEFMKHSRDLTAGDCIWVLRRSPSLTLLQLLTEPQQGSAAILSVGVACSTLLSEPQQQELALQLLDSFVSRGRGVFEEVILEDSRSSVDIWTNVASLCSDLNRADLSQAVLSILLVQSGTRVLSPDLEGARLMEHVFL</sequence>
<feature type="compositionally biased region" description="Polar residues" evidence="3">
    <location>
        <begin position="1"/>
        <end position="12"/>
    </location>
</feature>
<dbReference type="Pfam" id="PF15739">
    <property type="entry name" value="TSNAXIP1_N"/>
    <property type="match status" value="1"/>
</dbReference>
<feature type="coiled-coil region" evidence="2">
    <location>
        <begin position="87"/>
        <end position="138"/>
    </location>
</feature>
<dbReference type="GeneTree" id="ENSGT00950000183166"/>
<evidence type="ECO:0000313" key="6">
    <source>
        <dbReference type="Proteomes" id="UP000472265"/>
    </source>
</evidence>
<protein>
    <recommendedName>
        <fullName evidence="4">Translin-associated factor X-interacting protein 1 N-terminal domain-containing protein</fullName>
    </recommendedName>
</protein>
<name>A0A671YN59_SPAAU</name>
<dbReference type="SUPFAM" id="SSF48371">
    <property type="entry name" value="ARM repeat"/>
    <property type="match status" value="1"/>
</dbReference>
<dbReference type="PANTHER" id="PTHR10292:SF11">
    <property type="entry name" value="CLATHRIN HEAVY CHAIN LINKER DOMAIN-CONTAINING PROTEIN 1"/>
    <property type="match status" value="1"/>
</dbReference>
<dbReference type="Gene3D" id="1.25.40.30">
    <property type="match status" value="1"/>
</dbReference>
<feature type="domain" description="Translin-associated factor X-interacting protein 1 N-terminal" evidence="4">
    <location>
        <begin position="38"/>
        <end position="148"/>
    </location>
</feature>
<gene>
    <name evidence="5" type="primary">clhc1</name>
</gene>
<dbReference type="OMA" id="IGTMNKF"/>
<dbReference type="AlphaFoldDB" id="A0A671YN59"/>
<evidence type="ECO:0000259" key="4">
    <source>
        <dbReference type="Pfam" id="PF15739"/>
    </source>
</evidence>
<dbReference type="GeneID" id="115596458"/>
<organism evidence="5 6">
    <name type="scientific">Sparus aurata</name>
    <name type="common">Gilthead sea bream</name>
    <dbReference type="NCBI Taxonomy" id="8175"/>
    <lineage>
        <taxon>Eukaryota</taxon>
        <taxon>Metazoa</taxon>
        <taxon>Chordata</taxon>
        <taxon>Craniata</taxon>
        <taxon>Vertebrata</taxon>
        <taxon>Euteleostomi</taxon>
        <taxon>Actinopterygii</taxon>
        <taxon>Neopterygii</taxon>
        <taxon>Teleostei</taxon>
        <taxon>Neoteleostei</taxon>
        <taxon>Acanthomorphata</taxon>
        <taxon>Eupercaria</taxon>
        <taxon>Spariformes</taxon>
        <taxon>Sparidae</taxon>
        <taxon>Sparus</taxon>
    </lineage>
</organism>
<reference evidence="5" key="1">
    <citation type="submission" date="2021-04" db="EMBL/GenBank/DDBJ databases">
        <authorList>
            <consortium name="Wellcome Sanger Institute Data Sharing"/>
        </authorList>
    </citation>
    <scope>NUCLEOTIDE SEQUENCE [LARGE SCALE GENOMIC DNA]</scope>
</reference>
<evidence type="ECO:0000256" key="1">
    <source>
        <dbReference type="ARBA" id="ARBA00023054"/>
    </source>
</evidence>
<evidence type="ECO:0000256" key="2">
    <source>
        <dbReference type="SAM" id="Coils"/>
    </source>
</evidence>
<keyword evidence="6" id="KW-1185">Reference proteome</keyword>
<dbReference type="InterPro" id="IPR012331">
    <property type="entry name" value="Clathrin_H-chain_linker"/>
</dbReference>
<reference evidence="5" key="3">
    <citation type="submission" date="2025-09" db="UniProtKB">
        <authorList>
            <consortium name="Ensembl"/>
        </authorList>
    </citation>
    <scope>IDENTIFICATION</scope>
</reference>
<dbReference type="PANTHER" id="PTHR10292">
    <property type="entry name" value="CLATHRIN HEAVY CHAIN RELATED"/>
    <property type="match status" value="1"/>
</dbReference>
<dbReference type="Pfam" id="PF13838">
    <property type="entry name" value="Clathrin_H_link"/>
    <property type="match status" value="1"/>
</dbReference>
<proteinExistence type="predicted"/>
<dbReference type="Ensembl" id="ENSSAUT00010065755.1">
    <property type="protein sequence ID" value="ENSSAUP00010062719.1"/>
    <property type="gene ID" value="ENSSAUG00010025302.1"/>
</dbReference>
<reference evidence="5" key="2">
    <citation type="submission" date="2025-08" db="UniProtKB">
        <authorList>
            <consortium name="Ensembl"/>
        </authorList>
    </citation>
    <scope>IDENTIFICATION</scope>
</reference>
<dbReference type="InParanoid" id="A0A671YN59"/>
<evidence type="ECO:0000256" key="3">
    <source>
        <dbReference type="SAM" id="MobiDB-lite"/>
    </source>
</evidence>
<feature type="region of interest" description="Disordered" evidence="3">
    <location>
        <begin position="1"/>
        <end position="23"/>
    </location>
</feature>
<accession>A0A671YN59</accession>
<dbReference type="RefSeq" id="XP_030297448.1">
    <property type="nucleotide sequence ID" value="XM_030441588.1"/>
</dbReference>
<keyword evidence="1 2" id="KW-0175">Coiled coil</keyword>
<dbReference type="OrthoDB" id="2113814at2759"/>
<evidence type="ECO:0000313" key="5">
    <source>
        <dbReference type="Ensembl" id="ENSSAUP00010062719.1"/>
    </source>
</evidence>
<dbReference type="InterPro" id="IPR016024">
    <property type="entry name" value="ARM-type_fold"/>
</dbReference>
<dbReference type="InterPro" id="IPR032755">
    <property type="entry name" value="TSNAXIP1_N"/>
</dbReference>